<dbReference type="SUPFAM" id="SSF103473">
    <property type="entry name" value="MFS general substrate transporter"/>
    <property type="match status" value="1"/>
</dbReference>
<keyword evidence="6 8" id="KW-1133">Transmembrane helix</keyword>
<dbReference type="InterPro" id="IPR004812">
    <property type="entry name" value="Efflux_drug-R_Bcr/CmlA"/>
</dbReference>
<feature type="domain" description="Major facilitator superfamily (MFS) profile" evidence="9">
    <location>
        <begin position="14"/>
        <end position="400"/>
    </location>
</feature>
<evidence type="ECO:0000256" key="5">
    <source>
        <dbReference type="ARBA" id="ARBA00022692"/>
    </source>
</evidence>
<dbReference type="Pfam" id="PF07690">
    <property type="entry name" value="MFS_1"/>
    <property type="match status" value="1"/>
</dbReference>
<evidence type="ECO:0000313" key="10">
    <source>
        <dbReference type="EMBL" id="MBM7470466.1"/>
    </source>
</evidence>
<comment type="similarity">
    <text evidence="2">Belongs to the major facilitator superfamily. Bcr/CmlA family.</text>
</comment>
<evidence type="ECO:0000256" key="6">
    <source>
        <dbReference type="ARBA" id="ARBA00022989"/>
    </source>
</evidence>
<feature type="transmembrane region" description="Helical" evidence="8">
    <location>
        <begin position="285"/>
        <end position="305"/>
    </location>
</feature>
<comment type="subcellular location">
    <subcellularLocation>
        <location evidence="1">Cell membrane</location>
        <topology evidence="1">Multi-pass membrane protein</topology>
    </subcellularLocation>
</comment>
<keyword evidence="3" id="KW-0813">Transport</keyword>
<name>A0ABS2L0K6_9MICO</name>
<feature type="transmembrane region" description="Helical" evidence="8">
    <location>
        <begin position="375"/>
        <end position="395"/>
    </location>
</feature>
<dbReference type="InterPro" id="IPR011701">
    <property type="entry name" value="MFS"/>
</dbReference>
<dbReference type="InterPro" id="IPR005829">
    <property type="entry name" value="Sugar_transporter_CS"/>
</dbReference>
<dbReference type="RefSeq" id="WP_205106216.1">
    <property type="nucleotide sequence ID" value="NZ_BAAAHT010000001.1"/>
</dbReference>
<feature type="transmembrane region" description="Helical" evidence="8">
    <location>
        <begin position="311"/>
        <end position="335"/>
    </location>
</feature>
<sequence length="416" mass="42481">MTGASVALRHPRSLVIVLGMLVALGPFTIDLYLPAFPAIQHDFDTTPAAITLTLTGATLGFGIGQLIVGPLSDSVGRRVPLIVSIALHIVASAGAASALSVESLTAFRVAQGMGVTATGVVVIAIARDLFSGQRLVQTLANVAVISGIAPIAAPVFGSQLLRITDWRGTFLVICGYAVVAFVLVMLLVPETLRPEFRSRLRLPVVLGRYRALGRDPGFAGIAVVGALTWSALFSYLAASSFLFQNVYALDAQQYGLIFAGNAVVGLAAGQNTSRVLIPRFGAERVLTAAMVGLLGAAGAVALSAIAAAGGLLAFIAALMAVVVCCACAMPCLQILGLQHQAAQAGTAASVLGGANFCVAGLVTPLVGVLGVTTALPLAAIIGSSAVLALMTRLVFRRISHLAVVRAGTPGAHRAFE</sequence>
<feature type="transmembrane region" description="Helical" evidence="8">
    <location>
        <begin position="168"/>
        <end position="188"/>
    </location>
</feature>
<keyword evidence="5 8" id="KW-0812">Transmembrane</keyword>
<evidence type="ECO:0000256" key="8">
    <source>
        <dbReference type="SAM" id="Phobius"/>
    </source>
</evidence>
<evidence type="ECO:0000256" key="3">
    <source>
        <dbReference type="ARBA" id="ARBA00022448"/>
    </source>
</evidence>
<feature type="transmembrane region" description="Helical" evidence="8">
    <location>
        <begin position="49"/>
        <end position="69"/>
    </location>
</feature>
<proteinExistence type="inferred from homology"/>
<reference evidence="10 11" key="1">
    <citation type="submission" date="2021-01" db="EMBL/GenBank/DDBJ databases">
        <title>Sequencing the genomes of 1000 actinobacteria strains.</title>
        <authorList>
            <person name="Klenk H.-P."/>
        </authorList>
    </citation>
    <scope>NUCLEOTIDE SEQUENCE [LARGE SCALE GENOMIC DNA]</scope>
    <source>
        <strain evidence="10 11">DSM 13057</strain>
    </source>
</reference>
<feature type="transmembrane region" description="Helical" evidence="8">
    <location>
        <begin position="347"/>
        <end position="369"/>
    </location>
</feature>
<evidence type="ECO:0000256" key="1">
    <source>
        <dbReference type="ARBA" id="ARBA00004651"/>
    </source>
</evidence>
<dbReference type="EMBL" id="JAFBBU010000001">
    <property type="protein sequence ID" value="MBM7470466.1"/>
    <property type="molecule type" value="Genomic_DNA"/>
</dbReference>
<dbReference type="PANTHER" id="PTHR23502:SF132">
    <property type="entry name" value="POLYAMINE TRANSPORTER 2-RELATED"/>
    <property type="match status" value="1"/>
</dbReference>
<dbReference type="NCBIfam" id="TIGR00710">
    <property type="entry name" value="efflux_Bcr_CflA"/>
    <property type="match status" value="1"/>
</dbReference>
<dbReference type="InterPro" id="IPR036259">
    <property type="entry name" value="MFS_trans_sf"/>
</dbReference>
<dbReference type="CDD" id="cd17320">
    <property type="entry name" value="MFS_MdfA_MDR_like"/>
    <property type="match status" value="1"/>
</dbReference>
<evidence type="ECO:0000256" key="4">
    <source>
        <dbReference type="ARBA" id="ARBA00022475"/>
    </source>
</evidence>
<evidence type="ECO:0000259" key="9">
    <source>
        <dbReference type="PROSITE" id="PS50850"/>
    </source>
</evidence>
<dbReference type="PROSITE" id="PS00216">
    <property type="entry name" value="SUGAR_TRANSPORT_1"/>
    <property type="match status" value="1"/>
</dbReference>
<evidence type="ECO:0000313" key="11">
    <source>
        <dbReference type="Proteomes" id="UP000776164"/>
    </source>
</evidence>
<evidence type="ECO:0000256" key="2">
    <source>
        <dbReference type="ARBA" id="ARBA00006236"/>
    </source>
</evidence>
<gene>
    <name evidence="10" type="ORF">JOE66_000100</name>
</gene>
<keyword evidence="7 8" id="KW-0472">Membrane</keyword>
<protein>
    <submittedName>
        <fullName evidence="10">DHA1 family bicyclomycin/chloramphenicol resistance-like MFS transporter</fullName>
    </submittedName>
</protein>
<feature type="transmembrane region" description="Helical" evidence="8">
    <location>
        <begin position="81"/>
        <end position="100"/>
    </location>
</feature>
<feature type="transmembrane region" description="Helical" evidence="8">
    <location>
        <begin position="138"/>
        <end position="156"/>
    </location>
</feature>
<feature type="transmembrane region" description="Helical" evidence="8">
    <location>
        <begin position="254"/>
        <end position="273"/>
    </location>
</feature>
<keyword evidence="11" id="KW-1185">Reference proteome</keyword>
<dbReference type="PANTHER" id="PTHR23502">
    <property type="entry name" value="MAJOR FACILITATOR SUPERFAMILY"/>
    <property type="match status" value="1"/>
</dbReference>
<dbReference type="Gene3D" id="1.20.1720.10">
    <property type="entry name" value="Multidrug resistance protein D"/>
    <property type="match status" value="1"/>
</dbReference>
<feature type="transmembrane region" description="Helical" evidence="8">
    <location>
        <begin position="106"/>
        <end position="126"/>
    </location>
</feature>
<accession>A0ABS2L0K6</accession>
<dbReference type="PROSITE" id="PS50850">
    <property type="entry name" value="MFS"/>
    <property type="match status" value="1"/>
</dbReference>
<organism evidence="10 11">
    <name type="scientific">Subtercola frigoramans</name>
    <dbReference type="NCBI Taxonomy" id="120298"/>
    <lineage>
        <taxon>Bacteria</taxon>
        <taxon>Bacillati</taxon>
        <taxon>Actinomycetota</taxon>
        <taxon>Actinomycetes</taxon>
        <taxon>Micrococcales</taxon>
        <taxon>Microbacteriaceae</taxon>
        <taxon>Subtercola</taxon>
    </lineage>
</organism>
<evidence type="ECO:0000256" key="7">
    <source>
        <dbReference type="ARBA" id="ARBA00023136"/>
    </source>
</evidence>
<feature type="transmembrane region" description="Helical" evidence="8">
    <location>
        <begin position="12"/>
        <end position="29"/>
    </location>
</feature>
<feature type="transmembrane region" description="Helical" evidence="8">
    <location>
        <begin position="218"/>
        <end position="242"/>
    </location>
</feature>
<comment type="caution">
    <text evidence="10">The sequence shown here is derived from an EMBL/GenBank/DDBJ whole genome shotgun (WGS) entry which is preliminary data.</text>
</comment>
<keyword evidence="4" id="KW-1003">Cell membrane</keyword>
<dbReference type="InterPro" id="IPR020846">
    <property type="entry name" value="MFS_dom"/>
</dbReference>
<dbReference type="Proteomes" id="UP000776164">
    <property type="component" value="Unassembled WGS sequence"/>
</dbReference>